<dbReference type="HOGENOM" id="CLU_1525131_0_0_1"/>
<dbReference type="AlphaFoldDB" id="E0S5D2"/>
<gene>
    <name evidence="1" type="ORF">Eint_010540</name>
</gene>
<name>E0S5D2_ENCIT</name>
<dbReference type="KEGG" id="ein:Eint_010540"/>
<evidence type="ECO:0000313" key="1">
    <source>
        <dbReference type="EMBL" id="ADM10917.2"/>
    </source>
</evidence>
<accession>E0S5D2</accession>
<dbReference type="RefSeq" id="XP_003072277.2">
    <property type="nucleotide sequence ID" value="XM_003072231.2"/>
</dbReference>
<dbReference type="EMBL" id="CP001942">
    <property type="protein sequence ID" value="ADM10917.2"/>
    <property type="molecule type" value="Genomic_DNA"/>
</dbReference>
<sequence>MSSEKKTTNPNTKNRIKQKYIDIAACSFMMFHGKDFPGKRARQKFKKVFLMDKKKYELGKRVLTVDGKYKSMLSNNYKGYFLLDEGHNIIKQADGTPVFYYGQKRVVSRAIATKVIKRHDDVVTVRLLRNSVYSKKTFVHTIRLGFRNGEFYHEEIGKKKLEEMYVPSLQNKDQID</sequence>
<keyword evidence="2" id="KW-1185">Reference proteome</keyword>
<proteinExistence type="predicted"/>
<dbReference type="VEuPathDB" id="MicrosporidiaDB:Eint_010540"/>
<reference evidence="1 2" key="1">
    <citation type="journal article" date="2010" name="Nat. Commun.">
        <title>The complete sequence of the smallest known nuclear genome from the microsporidian Encephalitozoon intestinalis.</title>
        <authorList>
            <person name="Corradi N."/>
            <person name="Pombert J.-F."/>
            <person name="Farinelli L."/>
            <person name="Didier E.S."/>
            <person name="Keeling P.J."/>
        </authorList>
    </citation>
    <scope>NUCLEOTIDE SEQUENCE [LARGE SCALE GENOMIC DNA]</scope>
    <source>
        <strain evidence="1 2">ATCC 50506</strain>
    </source>
</reference>
<dbReference type="GeneID" id="9698599"/>
<protein>
    <submittedName>
        <fullName evidence="1">Uncharacterized protein</fullName>
    </submittedName>
</protein>
<evidence type="ECO:0000313" key="2">
    <source>
        <dbReference type="Proteomes" id="UP000002313"/>
    </source>
</evidence>
<dbReference type="Proteomes" id="UP000002313">
    <property type="component" value="Chromosome I"/>
</dbReference>
<organism evidence="1 2">
    <name type="scientific">Encephalitozoon intestinalis (strain ATCC 50506)</name>
    <name type="common">Microsporidian parasite</name>
    <name type="synonym">Septata intestinalis</name>
    <dbReference type="NCBI Taxonomy" id="876142"/>
    <lineage>
        <taxon>Eukaryota</taxon>
        <taxon>Fungi</taxon>
        <taxon>Fungi incertae sedis</taxon>
        <taxon>Microsporidia</taxon>
        <taxon>Unikaryonidae</taxon>
        <taxon>Encephalitozoon</taxon>
    </lineage>
</organism>
<reference evidence="1 2" key="2">
    <citation type="journal article" date="2012" name="Proc. Natl. Acad. Sci. U.S.A.">
        <title>Gain and loss of multiple functionally related, horizontally transferred genes in the reduced genomes of two microsporidian parasites.</title>
        <authorList>
            <person name="Pombert J.-F."/>
            <person name="Selman M."/>
            <person name="Burki F."/>
            <person name="Bardell F.T."/>
            <person name="Farinelli L."/>
            <person name="Solter L.F."/>
            <person name="Whitman D.W."/>
            <person name="Weiss L.M."/>
            <person name="Corradi N."/>
            <person name="Keeling P.J."/>
        </authorList>
    </citation>
    <scope>NUCLEOTIDE SEQUENCE [LARGE SCALE GENOMIC DNA]</scope>
    <source>
        <strain evidence="1 2">ATCC 50506</strain>
    </source>
</reference>